<feature type="signal peptide" evidence="1">
    <location>
        <begin position="1"/>
        <end position="29"/>
    </location>
</feature>
<organism evidence="2 3">
    <name type="scientific">Stackebrandtia nassauensis (strain DSM 44728 / CIP 108903 / NRRL B-16338 / NBRC 102104 / LLR-40K-21)</name>
    <dbReference type="NCBI Taxonomy" id="446470"/>
    <lineage>
        <taxon>Bacteria</taxon>
        <taxon>Bacillati</taxon>
        <taxon>Actinomycetota</taxon>
        <taxon>Actinomycetes</taxon>
        <taxon>Glycomycetales</taxon>
        <taxon>Glycomycetaceae</taxon>
        <taxon>Stackebrandtia</taxon>
    </lineage>
</organism>
<name>D3PVN2_STANL</name>
<proteinExistence type="predicted"/>
<reference evidence="2 3" key="1">
    <citation type="journal article" date="2009" name="Stand. Genomic Sci.">
        <title>Complete genome sequence of Stackebrandtia nassauensis type strain (LLR-40K-21).</title>
        <authorList>
            <person name="Munk C."/>
            <person name="Lapidus A."/>
            <person name="Copeland A."/>
            <person name="Jando M."/>
            <person name="Mayilraj S."/>
            <person name="Glavina Del Rio T."/>
            <person name="Nolan M."/>
            <person name="Chen F."/>
            <person name="Lucas S."/>
            <person name="Tice H."/>
            <person name="Cheng J.F."/>
            <person name="Han C."/>
            <person name="Detter J.C."/>
            <person name="Bruce D."/>
            <person name="Goodwin L."/>
            <person name="Chain P."/>
            <person name="Pitluck S."/>
            <person name="Goker M."/>
            <person name="Ovchinikova G."/>
            <person name="Pati A."/>
            <person name="Ivanova N."/>
            <person name="Mavromatis K."/>
            <person name="Chen A."/>
            <person name="Palaniappan K."/>
            <person name="Land M."/>
            <person name="Hauser L."/>
            <person name="Chang Y.J."/>
            <person name="Jeffries C.D."/>
            <person name="Bristow J."/>
            <person name="Eisen J.A."/>
            <person name="Markowitz V."/>
            <person name="Hugenholtz P."/>
            <person name="Kyrpides N.C."/>
            <person name="Klenk H.P."/>
        </authorList>
    </citation>
    <scope>NUCLEOTIDE SEQUENCE [LARGE SCALE GENOMIC DNA]</scope>
    <source>
        <strain evidence="3">DSM 44728 / CIP 108903 / NRRL B-16338 / NBRC 102104 / LLR-40K-21</strain>
    </source>
</reference>
<evidence type="ECO:0000313" key="2">
    <source>
        <dbReference type="EMBL" id="ADD43146.1"/>
    </source>
</evidence>
<evidence type="ECO:0000313" key="3">
    <source>
        <dbReference type="Proteomes" id="UP000000844"/>
    </source>
</evidence>
<dbReference type="KEGG" id="sna:Snas_3483"/>
<gene>
    <name evidence="2" type="ordered locus">Snas_3483</name>
</gene>
<dbReference type="EMBL" id="CP001778">
    <property type="protein sequence ID" value="ADD43146.1"/>
    <property type="molecule type" value="Genomic_DNA"/>
</dbReference>
<feature type="chain" id="PRO_5003048022" evidence="1">
    <location>
        <begin position="30"/>
        <end position="327"/>
    </location>
</feature>
<protein>
    <submittedName>
        <fullName evidence="2">Uncharacterized protein</fullName>
    </submittedName>
</protein>
<sequence length="327" mass="35753">MKRGWRIAPVIAVLAMLVTGVLVVNSAQAEDERVGLPGGMANFTVAVGKVDAASRANWQRLGTYVFKADGTVSERHWHWTQRRREVRSYTGVRASGCPSRDCDIQTAHGFQSKSAPQQLSGKFAVSGDVVKVTWSDGLWEEWTISQPIEAKLAKLSFKASSFGASHGFGYGSNAGLDKRASMKDVAAVDHGKLRHEYYLWKTDANNKPYVDSGAGGPFWMRDWSLCGGGKCLGGETAKPTEYYLAAPNGSVTDRRDTIWHWVRQLADDRDEYCYTGNSHVKPMMQIIDSDGGFHGWVGAEASLSQTSPGTNADDVGLFEISEFSKSA</sequence>
<keyword evidence="3" id="KW-1185">Reference proteome</keyword>
<dbReference type="HOGENOM" id="CLU_849699_0_0_11"/>
<dbReference type="RefSeq" id="WP_013018717.1">
    <property type="nucleotide sequence ID" value="NC_013947.1"/>
</dbReference>
<accession>D3PVN2</accession>
<dbReference type="eggNOG" id="ENOG5033P06">
    <property type="taxonomic scope" value="Bacteria"/>
</dbReference>
<evidence type="ECO:0000256" key="1">
    <source>
        <dbReference type="SAM" id="SignalP"/>
    </source>
</evidence>
<dbReference type="AlphaFoldDB" id="D3PVN2"/>
<dbReference type="OrthoDB" id="3507435at2"/>
<keyword evidence="1" id="KW-0732">Signal</keyword>
<dbReference type="Proteomes" id="UP000000844">
    <property type="component" value="Chromosome"/>
</dbReference>